<dbReference type="EMBL" id="CP133548">
    <property type="protein sequence ID" value="WMS85703.1"/>
    <property type="molecule type" value="Genomic_DNA"/>
</dbReference>
<protein>
    <submittedName>
        <fullName evidence="1">Acyloxyacyl hydrolase</fullName>
    </submittedName>
</protein>
<dbReference type="KEGG" id="plei:Q9312_10800"/>
<keyword evidence="2" id="KW-1185">Reference proteome</keyword>
<dbReference type="GO" id="GO:0016787">
    <property type="term" value="F:hydrolase activity"/>
    <property type="evidence" value="ECO:0007669"/>
    <property type="project" value="UniProtKB-KW"/>
</dbReference>
<dbReference type="InterPro" id="IPR018550">
    <property type="entry name" value="Lipid-A_deacylase-rel"/>
</dbReference>
<accession>A0AA51X5B7</accession>
<proteinExistence type="predicted"/>
<dbReference type="Proteomes" id="UP001239782">
    <property type="component" value="Chromosome"/>
</dbReference>
<reference evidence="1 2" key="1">
    <citation type="submission" date="2023-08" db="EMBL/GenBank/DDBJ databases">
        <title>Pleionea litopenaei sp. nov., isolated from stomach of juvenile Litopenaeus vannamei.</title>
        <authorList>
            <person name="Rho A.M."/>
            <person name="Hwang C.Y."/>
        </authorList>
    </citation>
    <scope>NUCLEOTIDE SEQUENCE [LARGE SCALE GENOMIC DNA]</scope>
    <source>
        <strain evidence="1 2">HL-JVS1</strain>
    </source>
</reference>
<evidence type="ECO:0000313" key="1">
    <source>
        <dbReference type="EMBL" id="WMS85703.1"/>
    </source>
</evidence>
<organism evidence="1 2">
    <name type="scientific">Pleionea litopenaei</name>
    <dbReference type="NCBI Taxonomy" id="3070815"/>
    <lineage>
        <taxon>Bacteria</taxon>
        <taxon>Pseudomonadati</taxon>
        <taxon>Pseudomonadota</taxon>
        <taxon>Gammaproteobacteria</taxon>
        <taxon>Oceanospirillales</taxon>
        <taxon>Pleioneaceae</taxon>
        <taxon>Pleionea</taxon>
    </lineage>
</organism>
<name>A0AA51X5B7_9GAMM</name>
<keyword evidence="1" id="KW-0378">Hydrolase</keyword>
<dbReference type="Gene3D" id="2.40.160.20">
    <property type="match status" value="1"/>
</dbReference>
<dbReference type="RefSeq" id="WP_309200856.1">
    <property type="nucleotide sequence ID" value="NZ_CP133548.1"/>
</dbReference>
<gene>
    <name evidence="1" type="ORF">Q9312_10800</name>
</gene>
<dbReference type="Pfam" id="PF09411">
    <property type="entry name" value="PagL"/>
    <property type="match status" value="1"/>
</dbReference>
<sequence>MKAKLLAAIILVTIRFSWADIAVMASYGVGMDDELIQSGSTSGSNVTGIGVRYPWLFDQTLPHLGHFDVSIDAEWHRMSSEFQQQSEDLTMWAIKPTLQWYWQDDKSHVTELGVGIGRISERQYQEITTSSNYQFAIHLGYGWRFGENRQWQTMFRYNHYSNGYLARPNPGIDFLSLALYYQF</sequence>
<dbReference type="AlphaFoldDB" id="A0AA51X5B7"/>
<evidence type="ECO:0000313" key="2">
    <source>
        <dbReference type="Proteomes" id="UP001239782"/>
    </source>
</evidence>